<dbReference type="InterPro" id="IPR007159">
    <property type="entry name" value="SpoVT-AbrB_dom"/>
</dbReference>
<evidence type="ECO:0000256" key="2">
    <source>
        <dbReference type="ARBA" id="ARBA00022490"/>
    </source>
</evidence>
<dbReference type="InterPro" id="IPR003444">
    <property type="entry name" value="MraZ"/>
</dbReference>
<keyword evidence="2" id="KW-0963">Cytoplasm</keyword>
<dbReference type="GO" id="GO:2000143">
    <property type="term" value="P:negative regulation of DNA-templated transcription initiation"/>
    <property type="evidence" value="ECO:0007669"/>
    <property type="project" value="TreeGrafter"/>
</dbReference>
<evidence type="ECO:0000256" key="4">
    <source>
        <dbReference type="ARBA" id="ARBA00023015"/>
    </source>
</evidence>
<dbReference type="GO" id="GO:0000976">
    <property type="term" value="F:transcription cis-regulatory region binding"/>
    <property type="evidence" value="ECO:0007669"/>
    <property type="project" value="TreeGrafter"/>
</dbReference>
<feature type="domain" description="SpoVT-AbrB" evidence="7">
    <location>
        <begin position="84"/>
        <end position="127"/>
    </location>
</feature>
<organism evidence="8">
    <name type="scientific">hydrothermal vent metagenome</name>
    <dbReference type="NCBI Taxonomy" id="652676"/>
    <lineage>
        <taxon>unclassified sequences</taxon>
        <taxon>metagenomes</taxon>
        <taxon>ecological metagenomes</taxon>
    </lineage>
</organism>
<keyword evidence="5" id="KW-0238">DNA-binding</keyword>
<dbReference type="InterPro" id="IPR020603">
    <property type="entry name" value="MraZ_dom"/>
</dbReference>
<dbReference type="CDD" id="cd16321">
    <property type="entry name" value="MraZ_C"/>
    <property type="match status" value="1"/>
</dbReference>
<dbReference type="SUPFAM" id="SSF89447">
    <property type="entry name" value="AbrB/MazE/MraZ-like"/>
    <property type="match status" value="1"/>
</dbReference>
<dbReference type="CDD" id="cd16320">
    <property type="entry name" value="MraZ_N"/>
    <property type="match status" value="1"/>
</dbReference>
<dbReference type="PROSITE" id="PS51740">
    <property type="entry name" value="SPOVT_ABRB"/>
    <property type="match status" value="2"/>
</dbReference>
<name>A0A3B1AP68_9ZZZZ</name>
<keyword evidence="4" id="KW-0805">Transcription regulation</keyword>
<dbReference type="GO" id="GO:0051301">
    <property type="term" value="P:cell division"/>
    <property type="evidence" value="ECO:0007669"/>
    <property type="project" value="UniProtKB-KW"/>
</dbReference>
<dbReference type="AlphaFoldDB" id="A0A3B1AP68"/>
<feature type="domain" description="SpoVT-AbrB" evidence="7">
    <location>
        <begin position="7"/>
        <end position="53"/>
    </location>
</feature>
<sequence length="140" mass="15432">MPLFSSTYTNKVDKKGRVSVPAPFRSTLPSDDQSISVLPSLVSKAIEGFDYSYLMQISERLDNYDMMTVPGQPSNPAAKILSRSMTLSIDSDGRIVLPQEFMKHAGISDRAVFVGLGKTFQIWSPEEHKAVMGQGEGELM</sequence>
<evidence type="ECO:0000256" key="1">
    <source>
        <dbReference type="ARBA" id="ARBA00013860"/>
    </source>
</evidence>
<proteinExistence type="inferred from homology"/>
<evidence type="ECO:0000256" key="3">
    <source>
        <dbReference type="ARBA" id="ARBA00022737"/>
    </source>
</evidence>
<dbReference type="InterPro" id="IPR035642">
    <property type="entry name" value="MraZ_N"/>
</dbReference>
<dbReference type="InterPro" id="IPR037914">
    <property type="entry name" value="SpoVT-AbrB_sf"/>
</dbReference>
<dbReference type="Pfam" id="PF02381">
    <property type="entry name" value="MraZ"/>
    <property type="match status" value="1"/>
</dbReference>
<evidence type="ECO:0000256" key="5">
    <source>
        <dbReference type="ARBA" id="ARBA00023125"/>
    </source>
</evidence>
<dbReference type="InterPro" id="IPR035644">
    <property type="entry name" value="MraZ_C"/>
</dbReference>
<keyword evidence="3" id="KW-0677">Repeat</keyword>
<reference evidence="8" key="1">
    <citation type="submission" date="2018-06" db="EMBL/GenBank/DDBJ databases">
        <authorList>
            <person name="Zhirakovskaya E."/>
        </authorList>
    </citation>
    <scope>NUCLEOTIDE SEQUENCE</scope>
</reference>
<dbReference type="Gene3D" id="3.40.1550.20">
    <property type="entry name" value="Transcriptional regulator MraZ domain"/>
    <property type="match status" value="1"/>
</dbReference>
<evidence type="ECO:0000259" key="7">
    <source>
        <dbReference type="PROSITE" id="PS51740"/>
    </source>
</evidence>
<dbReference type="GO" id="GO:0003700">
    <property type="term" value="F:DNA-binding transcription factor activity"/>
    <property type="evidence" value="ECO:0007669"/>
    <property type="project" value="InterPro"/>
</dbReference>
<gene>
    <name evidence="8" type="ORF">MNBD_ALPHA03-1381</name>
</gene>
<accession>A0A3B1AP68</accession>
<evidence type="ECO:0000313" key="8">
    <source>
        <dbReference type="EMBL" id="VAX07736.1"/>
    </source>
</evidence>
<dbReference type="InterPro" id="IPR038619">
    <property type="entry name" value="MraZ_sf"/>
</dbReference>
<protein>
    <recommendedName>
        <fullName evidence="1">Transcriptional regulator MraZ</fullName>
    </recommendedName>
</protein>
<keyword evidence="8" id="KW-0132">Cell division</keyword>
<keyword evidence="8" id="KW-0131">Cell cycle</keyword>
<dbReference type="HAMAP" id="MF_01008">
    <property type="entry name" value="MraZ"/>
    <property type="match status" value="1"/>
</dbReference>
<dbReference type="PANTHER" id="PTHR34701">
    <property type="entry name" value="TRANSCRIPTIONAL REGULATOR MRAZ"/>
    <property type="match status" value="1"/>
</dbReference>
<dbReference type="PANTHER" id="PTHR34701:SF1">
    <property type="entry name" value="TRANSCRIPTIONAL REGULATOR MRAZ"/>
    <property type="match status" value="1"/>
</dbReference>
<evidence type="ECO:0000256" key="6">
    <source>
        <dbReference type="ARBA" id="ARBA00023163"/>
    </source>
</evidence>
<keyword evidence="6" id="KW-0804">Transcription</keyword>
<dbReference type="EMBL" id="UOFW01000214">
    <property type="protein sequence ID" value="VAX07736.1"/>
    <property type="molecule type" value="Genomic_DNA"/>
</dbReference>